<keyword evidence="1" id="KW-0285">Flavoprotein</keyword>
<dbReference type="Pfam" id="PF00724">
    <property type="entry name" value="Oxidored_FMN"/>
    <property type="match status" value="1"/>
</dbReference>
<dbReference type="SUPFAM" id="SSF51395">
    <property type="entry name" value="FMN-linked oxidoreductases"/>
    <property type="match status" value="1"/>
</dbReference>
<evidence type="ECO:0000256" key="1">
    <source>
        <dbReference type="ARBA" id="ARBA00022630"/>
    </source>
</evidence>
<name>A0A9P7GRQ2_9HYPO</name>
<reference evidence="3" key="1">
    <citation type="submission" date="2021-04" db="EMBL/GenBank/DDBJ databases">
        <title>Draft genome of Fusarium avenaceum strain F156N33, isolated from an atmospheric sample in Virginia.</title>
        <authorList>
            <person name="Yang S."/>
            <person name="Vinatzer B.A."/>
            <person name="Coleman J."/>
        </authorList>
    </citation>
    <scope>NUCLEOTIDE SEQUENCE</scope>
    <source>
        <strain evidence="3">F156N33</strain>
    </source>
</reference>
<evidence type="ECO:0000313" key="3">
    <source>
        <dbReference type="EMBL" id="KAG5655584.1"/>
    </source>
</evidence>
<comment type="caution">
    <text evidence="3">The sequence shown here is derived from an EMBL/GenBank/DDBJ whole genome shotgun (WGS) entry which is preliminary data.</text>
</comment>
<dbReference type="AlphaFoldDB" id="A0A9P7GRQ2"/>
<dbReference type="Gene3D" id="3.20.20.70">
    <property type="entry name" value="Aldolase class I"/>
    <property type="match status" value="1"/>
</dbReference>
<evidence type="ECO:0000313" key="4">
    <source>
        <dbReference type="Proteomes" id="UP000782241"/>
    </source>
</evidence>
<accession>A0A9P7GRQ2</accession>
<dbReference type="GO" id="GO:0016491">
    <property type="term" value="F:oxidoreductase activity"/>
    <property type="evidence" value="ECO:0007669"/>
    <property type="project" value="InterPro"/>
</dbReference>
<dbReference type="PANTHER" id="PTHR22893">
    <property type="entry name" value="NADH OXIDOREDUCTASE-RELATED"/>
    <property type="match status" value="1"/>
</dbReference>
<dbReference type="PANTHER" id="PTHR22893:SF91">
    <property type="entry name" value="NADPH DEHYDROGENASE 2-RELATED"/>
    <property type="match status" value="1"/>
</dbReference>
<organism evidence="3 4">
    <name type="scientific">Fusarium avenaceum</name>
    <dbReference type="NCBI Taxonomy" id="40199"/>
    <lineage>
        <taxon>Eukaryota</taxon>
        <taxon>Fungi</taxon>
        <taxon>Dikarya</taxon>
        <taxon>Ascomycota</taxon>
        <taxon>Pezizomycotina</taxon>
        <taxon>Sordariomycetes</taxon>
        <taxon>Hypocreomycetidae</taxon>
        <taxon>Hypocreales</taxon>
        <taxon>Nectriaceae</taxon>
        <taxon>Fusarium</taxon>
        <taxon>Fusarium tricinctum species complex</taxon>
    </lineage>
</organism>
<dbReference type="Proteomes" id="UP000782241">
    <property type="component" value="Unassembled WGS sequence"/>
</dbReference>
<evidence type="ECO:0000259" key="2">
    <source>
        <dbReference type="Pfam" id="PF00724"/>
    </source>
</evidence>
<dbReference type="EMBL" id="JAGPUO010000028">
    <property type="protein sequence ID" value="KAG5655584.1"/>
    <property type="molecule type" value="Genomic_DNA"/>
</dbReference>
<dbReference type="InterPro" id="IPR001155">
    <property type="entry name" value="OxRdtase_FMN_N"/>
</dbReference>
<feature type="domain" description="NADH:flavin oxidoreductase/NADH oxidase N-terminal" evidence="2">
    <location>
        <begin position="8"/>
        <end position="344"/>
    </location>
</feature>
<protein>
    <recommendedName>
        <fullName evidence="2">NADH:flavin oxidoreductase/NADH oxidase N-terminal domain-containing protein</fullName>
    </recommendedName>
</protein>
<dbReference type="GO" id="GO:0010181">
    <property type="term" value="F:FMN binding"/>
    <property type="evidence" value="ECO:0007669"/>
    <property type="project" value="InterPro"/>
</dbReference>
<gene>
    <name evidence="3" type="ORF">KAF25_003921</name>
</gene>
<dbReference type="CDD" id="cd02933">
    <property type="entry name" value="OYE_like_FMN"/>
    <property type="match status" value="1"/>
</dbReference>
<sequence length="374" mass="41045">MPSQKTSKLFQPIKLGALDLQHRVVLAPLTRGRADASGVPAPYATEYYSQRATPGGLLITEGTFVAPEAAGRANSPGIYSKQQIEAWKSVTDAVHAKGGLILCQLWALGRIAAPDLVPAVLSPGSQPFFEDNDVFRETPNNFTVITEAGIDRFVEYYRQAALNAIEAGFDGVELHGANGYFIDQFLQSNSNDRQDEYGGSVQNRIRFPLRVVNAISKAIGAERVGVRMSPFTRFQGMREADPLSVFVPWAQAIINAQPSIAYIHAIEPRADGSIDTPEHLQRQEDTLAPIRDVVIRAGVKFIVAGGYTPEKALEHSSETDDLVAFGRHFIPNPDLPERIKNGWPLTAYDRSVFYEVNEVGYSDYAIYNMGASMA</sequence>
<dbReference type="InterPro" id="IPR045247">
    <property type="entry name" value="Oye-like"/>
</dbReference>
<keyword evidence="4" id="KW-1185">Reference proteome</keyword>
<dbReference type="InterPro" id="IPR013785">
    <property type="entry name" value="Aldolase_TIM"/>
</dbReference>
<proteinExistence type="predicted"/>